<reference evidence="1 2" key="1">
    <citation type="submission" date="2016-10" db="EMBL/GenBank/DDBJ databases">
        <authorList>
            <person name="de Groot N.N."/>
        </authorList>
    </citation>
    <scope>NUCLEOTIDE SEQUENCE [LARGE SCALE GENOMIC DNA]</scope>
    <source>
        <strain evidence="1 2">TC2-24</strain>
    </source>
</reference>
<protein>
    <submittedName>
        <fullName evidence="1">Uncharacterized protein</fullName>
    </submittedName>
</protein>
<sequence length="106" mass="12510">MMKKMIEIPIEVLERLVEGKCVEGSLRRDQWTGKMVFRAYCRQRRMNNERLVCALENGWLKESPQRIKFFSSVKKGVGRRLVEVAMHRELKQAMSVLEVEEILDNV</sequence>
<keyword evidence="2" id="KW-1185">Reference proteome</keyword>
<evidence type="ECO:0000313" key="1">
    <source>
        <dbReference type="EMBL" id="SEW13348.1"/>
    </source>
</evidence>
<evidence type="ECO:0000313" key="2">
    <source>
        <dbReference type="Proteomes" id="UP000199373"/>
    </source>
</evidence>
<dbReference type="Proteomes" id="UP000199373">
    <property type="component" value="Unassembled WGS sequence"/>
</dbReference>
<accession>A0A1I0PFX4</accession>
<gene>
    <name evidence="1" type="ORF">SAMN04487850_1738</name>
</gene>
<dbReference type="EMBL" id="FOIQ01000004">
    <property type="protein sequence ID" value="SEW13348.1"/>
    <property type="molecule type" value="Genomic_DNA"/>
</dbReference>
<name>A0A1I0PFX4_9BACT</name>
<organism evidence="1 2">
    <name type="scientific">Prevotella aff. ruminicola Tc2-24</name>
    <dbReference type="NCBI Taxonomy" id="81582"/>
    <lineage>
        <taxon>Bacteria</taxon>
        <taxon>Pseudomonadati</taxon>
        <taxon>Bacteroidota</taxon>
        <taxon>Bacteroidia</taxon>
        <taxon>Bacteroidales</taxon>
        <taxon>Prevotellaceae</taxon>
        <taxon>Prevotella</taxon>
    </lineage>
</organism>
<proteinExistence type="predicted"/>
<dbReference type="AlphaFoldDB" id="A0A1I0PFX4"/>